<dbReference type="Proteomes" id="UP000887013">
    <property type="component" value="Unassembled WGS sequence"/>
</dbReference>
<reference evidence="1" key="1">
    <citation type="submission" date="2020-08" db="EMBL/GenBank/DDBJ databases">
        <title>Multicomponent nature underlies the extraordinary mechanical properties of spider dragline silk.</title>
        <authorList>
            <person name="Kono N."/>
            <person name="Nakamura H."/>
            <person name="Mori M."/>
            <person name="Yoshida Y."/>
            <person name="Ohtoshi R."/>
            <person name="Malay A.D."/>
            <person name="Moran D.A.P."/>
            <person name="Tomita M."/>
            <person name="Numata K."/>
            <person name="Arakawa K."/>
        </authorList>
    </citation>
    <scope>NUCLEOTIDE SEQUENCE</scope>
</reference>
<accession>A0A8X6NMF7</accession>
<proteinExistence type="predicted"/>
<evidence type="ECO:0000313" key="2">
    <source>
        <dbReference type="Proteomes" id="UP000887013"/>
    </source>
</evidence>
<gene>
    <name evidence="1" type="primary">NCL1_40310</name>
    <name evidence="1" type="ORF">NPIL_446061</name>
</gene>
<feature type="non-terminal residue" evidence="1">
    <location>
        <position position="1"/>
    </location>
</feature>
<dbReference type="OrthoDB" id="6450618at2759"/>
<evidence type="ECO:0000313" key="1">
    <source>
        <dbReference type="EMBL" id="GFT23707.1"/>
    </source>
</evidence>
<protein>
    <submittedName>
        <fullName evidence="1">Fatty acid synthase</fullName>
    </submittedName>
</protein>
<sequence>LEKELSKADNQEQRITTVLEILMSSSKQMVNKSEVRDAITEFLLKYNICQSYIPKEKLSMDINIIEKSTKLLANDVIVVKELYGKICNGTISIFRVLYTDHSSTEEDLQQLFKTLQAIV</sequence>
<organism evidence="1 2">
    <name type="scientific">Nephila pilipes</name>
    <name type="common">Giant wood spider</name>
    <name type="synonym">Nephila maculata</name>
    <dbReference type="NCBI Taxonomy" id="299642"/>
    <lineage>
        <taxon>Eukaryota</taxon>
        <taxon>Metazoa</taxon>
        <taxon>Ecdysozoa</taxon>
        <taxon>Arthropoda</taxon>
        <taxon>Chelicerata</taxon>
        <taxon>Arachnida</taxon>
        <taxon>Araneae</taxon>
        <taxon>Araneomorphae</taxon>
        <taxon>Entelegynae</taxon>
        <taxon>Araneoidea</taxon>
        <taxon>Nephilidae</taxon>
        <taxon>Nephila</taxon>
    </lineage>
</organism>
<comment type="caution">
    <text evidence="1">The sequence shown here is derived from an EMBL/GenBank/DDBJ whole genome shotgun (WGS) entry which is preliminary data.</text>
</comment>
<keyword evidence="2" id="KW-1185">Reference proteome</keyword>
<dbReference type="EMBL" id="BMAW01011412">
    <property type="protein sequence ID" value="GFT23707.1"/>
    <property type="molecule type" value="Genomic_DNA"/>
</dbReference>
<name>A0A8X6NMF7_NEPPI</name>
<dbReference type="AlphaFoldDB" id="A0A8X6NMF7"/>